<feature type="chain" id="PRO_5041914370" evidence="1">
    <location>
        <begin position="32"/>
        <end position="127"/>
    </location>
</feature>
<evidence type="ECO:0000313" key="3">
    <source>
        <dbReference type="Proteomes" id="UP001194580"/>
    </source>
</evidence>
<dbReference type="Proteomes" id="UP001194580">
    <property type="component" value="Unassembled WGS sequence"/>
</dbReference>
<protein>
    <submittedName>
        <fullName evidence="2">Uncharacterized protein</fullName>
    </submittedName>
</protein>
<name>A0AAD4H171_9FUNG</name>
<gene>
    <name evidence="2" type="ORF">BGZ95_005599</name>
</gene>
<comment type="caution">
    <text evidence="2">The sequence shown here is derived from an EMBL/GenBank/DDBJ whole genome shotgun (WGS) entry which is preliminary data.</text>
</comment>
<reference evidence="2" key="1">
    <citation type="journal article" date="2020" name="Fungal Divers.">
        <title>Resolving the Mortierellaceae phylogeny through synthesis of multi-gene phylogenetics and phylogenomics.</title>
        <authorList>
            <person name="Vandepol N."/>
            <person name="Liber J."/>
            <person name="Desiro A."/>
            <person name="Na H."/>
            <person name="Kennedy M."/>
            <person name="Barry K."/>
            <person name="Grigoriev I.V."/>
            <person name="Miller A.N."/>
            <person name="O'Donnell K."/>
            <person name="Stajich J.E."/>
            <person name="Bonito G."/>
        </authorList>
    </citation>
    <scope>NUCLEOTIDE SEQUENCE</scope>
    <source>
        <strain evidence="2">NRRL 28262</strain>
    </source>
</reference>
<dbReference type="AlphaFoldDB" id="A0AAD4H171"/>
<accession>A0AAD4H171</accession>
<feature type="non-terminal residue" evidence="2">
    <location>
        <position position="127"/>
    </location>
</feature>
<organism evidence="2 3">
    <name type="scientific">Linnemannia exigua</name>
    <dbReference type="NCBI Taxonomy" id="604196"/>
    <lineage>
        <taxon>Eukaryota</taxon>
        <taxon>Fungi</taxon>
        <taxon>Fungi incertae sedis</taxon>
        <taxon>Mucoromycota</taxon>
        <taxon>Mortierellomycotina</taxon>
        <taxon>Mortierellomycetes</taxon>
        <taxon>Mortierellales</taxon>
        <taxon>Mortierellaceae</taxon>
        <taxon>Linnemannia</taxon>
    </lineage>
</organism>
<evidence type="ECO:0000256" key="1">
    <source>
        <dbReference type="SAM" id="SignalP"/>
    </source>
</evidence>
<keyword evidence="3" id="KW-1185">Reference proteome</keyword>
<evidence type="ECO:0000313" key="2">
    <source>
        <dbReference type="EMBL" id="KAG0256012.1"/>
    </source>
</evidence>
<feature type="signal peptide" evidence="1">
    <location>
        <begin position="1"/>
        <end position="31"/>
    </location>
</feature>
<keyword evidence="1" id="KW-0732">Signal</keyword>
<proteinExistence type="predicted"/>
<dbReference type="EMBL" id="JAAAIL010002591">
    <property type="protein sequence ID" value="KAG0256012.1"/>
    <property type="molecule type" value="Genomic_DNA"/>
</dbReference>
<sequence>MTWFTSCKSSSNLLFLFSLLLTLLTTQTVQAAAYSFLTPTAATRWSTGQPGLITLVSTDKASAGTTPTSRLLTVTLRSGSSGFLGSSTLVATIKDGIQLLVPVGSATPSVTLVIQDWIVPATLAAGN</sequence>